<evidence type="ECO:0000313" key="2">
    <source>
        <dbReference type="EMBL" id="PWZ00256.1"/>
    </source>
</evidence>
<feature type="compositionally biased region" description="Basic and acidic residues" evidence="1">
    <location>
        <begin position="23"/>
        <end position="32"/>
    </location>
</feature>
<reference evidence="2 3" key="1">
    <citation type="journal article" date="2018" name="Mol. Biol. Evol.">
        <title>Broad Genomic Sampling Reveals a Smut Pathogenic Ancestry of the Fungal Clade Ustilaginomycotina.</title>
        <authorList>
            <person name="Kijpornyongpan T."/>
            <person name="Mondo S.J."/>
            <person name="Barry K."/>
            <person name="Sandor L."/>
            <person name="Lee J."/>
            <person name="Lipzen A."/>
            <person name="Pangilinan J."/>
            <person name="LaButti K."/>
            <person name="Hainaut M."/>
            <person name="Henrissat B."/>
            <person name="Grigoriev I.V."/>
            <person name="Spatafora J.W."/>
            <person name="Aime M.C."/>
        </authorList>
    </citation>
    <scope>NUCLEOTIDE SEQUENCE [LARGE SCALE GENOMIC DNA]</scope>
    <source>
        <strain evidence="2 3">MCA 3645</strain>
    </source>
</reference>
<dbReference type="Proteomes" id="UP000246740">
    <property type="component" value="Unassembled WGS sequence"/>
</dbReference>
<evidence type="ECO:0000313" key="3">
    <source>
        <dbReference type="Proteomes" id="UP000246740"/>
    </source>
</evidence>
<keyword evidence="3" id="KW-1185">Reference proteome</keyword>
<sequence length="151" mass="17072">MIDLTECPGSTSRSQTPFLSRSSRRENETRVPSRRLELFSSTGSSDRMLLSSGKLMYWCSTSRRRIWREGQLGFAREVPSGDGLRFACRRSKWSQLGKKFENQSRLSSGMTGRPASANRTMSARLARARRKRAAGSFTSNCNIIVRRKALS</sequence>
<dbReference type="AlphaFoldDB" id="A0A317XPM8"/>
<protein>
    <submittedName>
        <fullName evidence="2">Uncharacterized protein</fullName>
    </submittedName>
</protein>
<feature type="compositionally biased region" description="Polar residues" evidence="1">
    <location>
        <begin position="8"/>
        <end position="21"/>
    </location>
</feature>
<dbReference type="InParanoid" id="A0A317XPM8"/>
<proteinExistence type="predicted"/>
<gene>
    <name evidence="2" type="ORF">BCV70DRAFT_107451</name>
</gene>
<organism evidence="2 3">
    <name type="scientific">Testicularia cyperi</name>
    <dbReference type="NCBI Taxonomy" id="1882483"/>
    <lineage>
        <taxon>Eukaryota</taxon>
        <taxon>Fungi</taxon>
        <taxon>Dikarya</taxon>
        <taxon>Basidiomycota</taxon>
        <taxon>Ustilaginomycotina</taxon>
        <taxon>Ustilaginomycetes</taxon>
        <taxon>Ustilaginales</taxon>
        <taxon>Anthracoideaceae</taxon>
        <taxon>Testicularia</taxon>
    </lineage>
</organism>
<name>A0A317XPM8_9BASI</name>
<accession>A0A317XPM8</accession>
<dbReference type="EMBL" id="KZ819193">
    <property type="protein sequence ID" value="PWZ00256.1"/>
    <property type="molecule type" value="Genomic_DNA"/>
</dbReference>
<feature type="region of interest" description="Disordered" evidence="1">
    <location>
        <begin position="1"/>
        <end position="32"/>
    </location>
</feature>
<evidence type="ECO:0000256" key="1">
    <source>
        <dbReference type="SAM" id="MobiDB-lite"/>
    </source>
</evidence>